<dbReference type="RefSeq" id="WP_344894315.1">
    <property type="nucleotide sequence ID" value="NZ_BAAAWD010000007.1"/>
</dbReference>
<name>A0ABN3Y277_9ACTN</name>
<sequence>MNGLRVIESGTGPAVLWVHGYTMDSTLWQPLWDLLPGWRHIGVDLPGHGGSEPLRRGQTLPELALRLAAFADAEVAHRVVGLSFGSGVALQMALEAPEVVRNLVLAAPTLGGAPPDPAARRRYMELMTLRRARGAPEQMAELWMDSPPDIFRGTEAHPALRARLREVIGRHSWAELDTGAMAMLGMHRHPPEDLARVRARTTVIVGDSDMPVFTANAHTLQENVPGCELRVIPGTAHLPLLERPEIAADAVFQGLSLPEKVGKVI</sequence>
<accession>A0ABN3Y277</accession>
<protein>
    <submittedName>
        <fullName evidence="2">Alpha/beta fold hydrolase</fullName>
    </submittedName>
</protein>
<dbReference type="InterPro" id="IPR050266">
    <property type="entry name" value="AB_hydrolase_sf"/>
</dbReference>
<dbReference type="GO" id="GO:0016787">
    <property type="term" value="F:hydrolase activity"/>
    <property type="evidence" value="ECO:0007669"/>
    <property type="project" value="UniProtKB-KW"/>
</dbReference>
<gene>
    <name evidence="2" type="ORF">GCM10017559_29340</name>
</gene>
<dbReference type="PRINTS" id="PR00111">
    <property type="entry name" value="ABHYDROLASE"/>
</dbReference>
<keyword evidence="3" id="KW-1185">Reference proteome</keyword>
<dbReference type="Proteomes" id="UP001499930">
    <property type="component" value="Unassembled WGS sequence"/>
</dbReference>
<dbReference type="Pfam" id="PF12697">
    <property type="entry name" value="Abhydrolase_6"/>
    <property type="match status" value="1"/>
</dbReference>
<organism evidence="2 3">
    <name type="scientific">Streptosporangium longisporum</name>
    <dbReference type="NCBI Taxonomy" id="46187"/>
    <lineage>
        <taxon>Bacteria</taxon>
        <taxon>Bacillati</taxon>
        <taxon>Actinomycetota</taxon>
        <taxon>Actinomycetes</taxon>
        <taxon>Streptosporangiales</taxon>
        <taxon>Streptosporangiaceae</taxon>
        <taxon>Streptosporangium</taxon>
    </lineage>
</organism>
<proteinExistence type="predicted"/>
<comment type="caution">
    <text evidence="2">The sequence shown here is derived from an EMBL/GenBank/DDBJ whole genome shotgun (WGS) entry which is preliminary data.</text>
</comment>
<dbReference type="Gene3D" id="3.40.50.1820">
    <property type="entry name" value="alpha/beta hydrolase"/>
    <property type="match status" value="1"/>
</dbReference>
<evidence type="ECO:0000313" key="3">
    <source>
        <dbReference type="Proteomes" id="UP001499930"/>
    </source>
</evidence>
<reference evidence="2 3" key="1">
    <citation type="journal article" date="2019" name="Int. J. Syst. Evol. Microbiol.">
        <title>The Global Catalogue of Microorganisms (GCM) 10K type strain sequencing project: providing services to taxonomists for standard genome sequencing and annotation.</title>
        <authorList>
            <consortium name="The Broad Institute Genomics Platform"/>
            <consortium name="The Broad Institute Genome Sequencing Center for Infectious Disease"/>
            <person name="Wu L."/>
            <person name="Ma J."/>
        </authorList>
    </citation>
    <scope>NUCLEOTIDE SEQUENCE [LARGE SCALE GENOMIC DNA]</scope>
    <source>
        <strain evidence="2 3">JCM 3106</strain>
    </source>
</reference>
<dbReference type="InterPro" id="IPR000073">
    <property type="entry name" value="AB_hydrolase_1"/>
</dbReference>
<dbReference type="EMBL" id="BAAAWD010000007">
    <property type="protein sequence ID" value="GAA3005724.1"/>
    <property type="molecule type" value="Genomic_DNA"/>
</dbReference>
<evidence type="ECO:0000259" key="1">
    <source>
        <dbReference type="Pfam" id="PF12697"/>
    </source>
</evidence>
<dbReference type="SUPFAM" id="SSF53474">
    <property type="entry name" value="alpha/beta-Hydrolases"/>
    <property type="match status" value="1"/>
</dbReference>
<evidence type="ECO:0000313" key="2">
    <source>
        <dbReference type="EMBL" id="GAA3005724.1"/>
    </source>
</evidence>
<dbReference type="PANTHER" id="PTHR43798">
    <property type="entry name" value="MONOACYLGLYCEROL LIPASE"/>
    <property type="match status" value="1"/>
</dbReference>
<feature type="domain" description="AB hydrolase-1" evidence="1">
    <location>
        <begin position="15"/>
        <end position="249"/>
    </location>
</feature>
<keyword evidence="2" id="KW-0378">Hydrolase</keyword>
<dbReference type="InterPro" id="IPR029058">
    <property type="entry name" value="AB_hydrolase_fold"/>
</dbReference>